<feature type="non-terminal residue" evidence="2">
    <location>
        <position position="234"/>
    </location>
</feature>
<evidence type="ECO:0000256" key="1">
    <source>
        <dbReference type="SAM" id="MobiDB-lite"/>
    </source>
</evidence>
<keyword evidence="3" id="KW-1185">Reference proteome</keyword>
<dbReference type="Proteomes" id="UP001497382">
    <property type="component" value="Unassembled WGS sequence"/>
</dbReference>
<comment type="caution">
    <text evidence="2">The sequence shown here is derived from an EMBL/GenBank/DDBJ whole genome shotgun (WGS) entry which is preliminary data.</text>
</comment>
<dbReference type="EMBL" id="CAXIEN010000234">
    <property type="protein sequence ID" value="CAL1288575.1"/>
    <property type="molecule type" value="Genomic_DNA"/>
</dbReference>
<name>A0AAV2AY46_9ARAC</name>
<gene>
    <name evidence="2" type="ORF">LARSCL_LOCUS15432</name>
</gene>
<sequence>MKVSKDDLQEPPYGVEGDETDPPDESPKIVSPKMELTPKECLDFLESPQINIEIPSTKLELSPEQNLGETETTQNVSPKLAVTLKESLDFLGSPQVNAEITSSKLDLYLKQNLDGTETTQRVSPLHDLKMKKYQLVTLYKADDPAYEHFTSNDDADDEYSSCSSSEYFTCTEDNLSITSSSDSEMPESEFRAFESEMNSIYMNMKVLAQRLREACNDQNQNMQSDIVRFEKKFK</sequence>
<evidence type="ECO:0000313" key="3">
    <source>
        <dbReference type="Proteomes" id="UP001497382"/>
    </source>
</evidence>
<evidence type="ECO:0000313" key="2">
    <source>
        <dbReference type="EMBL" id="CAL1288575.1"/>
    </source>
</evidence>
<organism evidence="2 3">
    <name type="scientific">Larinioides sclopetarius</name>
    <dbReference type="NCBI Taxonomy" id="280406"/>
    <lineage>
        <taxon>Eukaryota</taxon>
        <taxon>Metazoa</taxon>
        <taxon>Ecdysozoa</taxon>
        <taxon>Arthropoda</taxon>
        <taxon>Chelicerata</taxon>
        <taxon>Arachnida</taxon>
        <taxon>Araneae</taxon>
        <taxon>Araneomorphae</taxon>
        <taxon>Entelegynae</taxon>
        <taxon>Araneoidea</taxon>
        <taxon>Araneidae</taxon>
        <taxon>Larinioides</taxon>
    </lineage>
</organism>
<dbReference type="AlphaFoldDB" id="A0AAV2AY46"/>
<proteinExistence type="predicted"/>
<feature type="region of interest" description="Disordered" evidence="1">
    <location>
        <begin position="1"/>
        <end position="35"/>
    </location>
</feature>
<accession>A0AAV2AY46</accession>
<reference evidence="2 3" key="1">
    <citation type="submission" date="2024-04" db="EMBL/GenBank/DDBJ databases">
        <authorList>
            <person name="Rising A."/>
            <person name="Reimegard J."/>
            <person name="Sonavane S."/>
            <person name="Akerstrom W."/>
            <person name="Nylinder S."/>
            <person name="Hedman E."/>
            <person name="Kallberg Y."/>
        </authorList>
    </citation>
    <scope>NUCLEOTIDE SEQUENCE [LARGE SCALE GENOMIC DNA]</scope>
</reference>
<protein>
    <submittedName>
        <fullName evidence="2">Uncharacterized protein</fullName>
    </submittedName>
</protein>